<proteinExistence type="predicted"/>
<reference evidence="2 3" key="1">
    <citation type="submission" date="2015-01" db="EMBL/GenBank/DDBJ databases">
        <title>Evolution of Trichinella species and genotypes.</title>
        <authorList>
            <person name="Korhonen P.K."/>
            <person name="Edoardo P."/>
            <person name="Giuseppe L.R."/>
            <person name="Gasser R.B."/>
        </authorList>
    </citation>
    <scope>NUCLEOTIDE SEQUENCE [LARGE SCALE GENOMIC DNA]</scope>
    <source>
        <strain evidence="2">ISS141</strain>
    </source>
</reference>
<evidence type="ECO:0000256" key="1">
    <source>
        <dbReference type="SAM" id="Phobius"/>
    </source>
</evidence>
<dbReference type="Proteomes" id="UP000054815">
    <property type="component" value="Unassembled WGS sequence"/>
</dbReference>
<name>A0A0V0Y2W1_TRIPS</name>
<protein>
    <submittedName>
        <fullName evidence="2">Uncharacterized protein</fullName>
    </submittedName>
</protein>
<gene>
    <name evidence="2" type="ORF">T4E_10994</name>
</gene>
<organism evidence="2 3">
    <name type="scientific">Trichinella pseudospiralis</name>
    <name type="common">Parasitic roundworm</name>
    <dbReference type="NCBI Taxonomy" id="6337"/>
    <lineage>
        <taxon>Eukaryota</taxon>
        <taxon>Metazoa</taxon>
        <taxon>Ecdysozoa</taxon>
        <taxon>Nematoda</taxon>
        <taxon>Enoplea</taxon>
        <taxon>Dorylaimia</taxon>
        <taxon>Trichinellida</taxon>
        <taxon>Trichinellidae</taxon>
        <taxon>Trichinella</taxon>
    </lineage>
</organism>
<sequence>MLQIPSADNAADMFTKALTTSRLACFLSHDVFYSRLLVLIDLLNCCTFIIEAYYPNGRYGHMASS</sequence>
<comment type="caution">
    <text evidence="2">The sequence shown here is derived from an EMBL/GenBank/DDBJ whole genome shotgun (WGS) entry which is preliminary data.</text>
</comment>
<accession>A0A0V0Y2W1</accession>
<dbReference type="AlphaFoldDB" id="A0A0V0Y2W1"/>
<keyword evidence="1" id="KW-1133">Transmembrane helix</keyword>
<keyword evidence="1" id="KW-0812">Transmembrane</keyword>
<evidence type="ECO:0000313" key="3">
    <source>
        <dbReference type="Proteomes" id="UP000054815"/>
    </source>
</evidence>
<evidence type="ECO:0000313" key="2">
    <source>
        <dbReference type="EMBL" id="KRX94475.1"/>
    </source>
</evidence>
<dbReference type="EMBL" id="JYDU01000071">
    <property type="protein sequence ID" value="KRX94475.1"/>
    <property type="molecule type" value="Genomic_DNA"/>
</dbReference>
<keyword evidence="1" id="KW-0472">Membrane</keyword>
<feature type="transmembrane region" description="Helical" evidence="1">
    <location>
        <begin position="32"/>
        <end position="54"/>
    </location>
</feature>